<name>A0A3N7HLN0_9BURK</name>
<comment type="catalytic activity">
    <reaction evidence="2">
        <text>2,5-diamino-6-hydroxy-4-(5-phosphoribosylamino)-pyrimidine + H2O = 2,5,6-triamino-4-hydroxypyrimidine + D-ribose 5-phosphate</text>
        <dbReference type="Rhea" id="RHEA:23436"/>
        <dbReference type="ChEBI" id="CHEBI:15377"/>
        <dbReference type="ChEBI" id="CHEBI:58614"/>
        <dbReference type="ChEBI" id="CHEBI:78346"/>
        <dbReference type="ChEBI" id="CHEBI:137796"/>
    </reaction>
</comment>
<dbReference type="EMBL" id="QUSW01000007">
    <property type="protein sequence ID" value="RQP22483.1"/>
    <property type="molecule type" value="Genomic_DNA"/>
</dbReference>
<evidence type="ECO:0000256" key="2">
    <source>
        <dbReference type="ARBA" id="ARBA00000751"/>
    </source>
</evidence>
<evidence type="ECO:0000256" key="1">
    <source>
        <dbReference type="ARBA" id="ARBA00000022"/>
    </source>
</evidence>
<proteinExistence type="predicted"/>
<dbReference type="Proteomes" id="UP000267464">
    <property type="component" value="Unassembled WGS sequence"/>
</dbReference>
<evidence type="ECO:0000313" key="5">
    <source>
        <dbReference type="Proteomes" id="UP000267464"/>
    </source>
</evidence>
<dbReference type="InterPro" id="IPR037238">
    <property type="entry name" value="YbiA-like_sf"/>
</dbReference>
<reference evidence="4 5" key="2">
    <citation type="submission" date="2018-12" db="EMBL/GenBank/DDBJ databases">
        <title>Rhizobacter gummiphilus sp. nov., a rubber-degrading bacterium isolated from the soil of a botanical garden in Japan.</title>
        <authorList>
            <person name="Shunsuke S.S."/>
        </authorList>
    </citation>
    <scope>NUCLEOTIDE SEQUENCE [LARGE SCALE GENOMIC DNA]</scope>
    <source>
        <strain evidence="4 5">S-16</strain>
    </source>
</reference>
<gene>
    <name evidence="4" type="ORF">DZC73_22845</name>
</gene>
<dbReference type="Gene3D" id="1.10.357.40">
    <property type="entry name" value="YbiA-like"/>
    <property type="match status" value="1"/>
</dbReference>
<evidence type="ECO:0000313" key="4">
    <source>
        <dbReference type="EMBL" id="RQP22483.1"/>
    </source>
</evidence>
<feature type="domain" description="NADAR" evidence="3">
    <location>
        <begin position="27"/>
        <end position="184"/>
    </location>
</feature>
<sequence>MNSQQVRSIEQLIAAVEHGHRPKYLFFWGHRPLPGGEIGKSVFSQWYEAPFVVEGTRYTTAEHFMMAGKARLFGDAQAHERIVAAASPNEAKKLGRTVQGFDDVQWKAARFDLVVAGNLAKFSQNAAMGEFLKSTGDRVIVEASPVDKVWGIGTAADEPHAENPLLWKGLNLLGFALMEVRERLIEQEQQKRQ</sequence>
<accession>A0A3N7HLN0</accession>
<comment type="caution">
    <text evidence="4">The sequence shown here is derived from an EMBL/GenBank/DDBJ whole genome shotgun (WGS) entry which is preliminary data.</text>
</comment>
<dbReference type="OrthoDB" id="67297at2"/>
<dbReference type="Pfam" id="PF08719">
    <property type="entry name" value="NADAR"/>
    <property type="match status" value="1"/>
</dbReference>
<dbReference type="SUPFAM" id="SSF143990">
    <property type="entry name" value="YbiA-like"/>
    <property type="match status" value="1"/>
</dbReference>
<dbReference type="CDD" id="cd15457">
    <property type="entry name" value="NADAR"/>
    <property type="match status" value="1"/>
</dbReference>
<reference evidence="4 5" key="1">
    <citation type="submission" date="2018-08" db="EMBL/GenBank/DDBJ databases">
        <authorList>
            <person name="Khan S.A."/>
            <person name="Jeon C.O."/>
            <person name="Chun B.H."/>
            <person name="Jeong S.E."/>
        </authorList>
    </citation>
    <scope>NUCLEOTIDE SEQUENCE [LARGE SCALE GENOMIC DNA]</scope>
    <source>
        <strain evidence="4 5">S-16</strain>
    </source>
</reference>
<evidence type="ECO:0000259" key="3">
    <source>
        <dbReference type="Pfam" id="PF08719"/>
    </source>
</evidence>
<dbReference type="NCBIfam" id="TIGR02464">
    <property type="entry name" value="ribofla_fusion"/>
    <property type="match status" value="1"/>
</dbReference>
<comment type="catalytic activity">
    <reaction evidence="1">
        <text>5-amino-6-(5-phospho-D-ribosylamino)uracil + H2O = 5,6-diaminouracil + D-ribose 5-phosphate</text>
        <dbReference type="Rhea" id="RHEA:55020"/>
        <dbReference type="ChEBI" id="CHEBI:15377"/>
        <dbReference type="ChEBI" id="CHEBI:46252"/>
        <dbReference type="ChEBI" id="CHEBI:58453"/>
        <dbReference type="ChEBI" id="CHEBI:78346"/>
    </reaction>
</comment>
<organism evidence="4 5">
    <name type="scientific">Piscinibacter terrae</name>
    <dbReference type="NCBI Taxonomy" id="2496871"/>
    <lineage>
        <taxon>Bacteria</taxon>
        <taxon>Pseudomonadati</taxon>
        <taxon>Pseudomonadota</taxon>
        <taxon>Betaproteobacteria</taxon>
        <taxon>Burkholderiales</taxon>
        <taxon>Sphaerotilaceae</taxon>
        <taxon>Piscinibacter</taxon>
    </lineage>
</organism>
<dbReference type="InterPro" id="IPR012816">
    <property type="entry name" value="NADAR"/>
</dbReference>
<dbReference type="RefSeq" id="WP_124542826.1">
    <property type="nucleotide sequence ID" value="NZ_QUSW01000007.1"/>
</dbReference>
<keyword evidence="5" id="KW-1185">Reference proteome</keyword>
<protein>
    <submittedName>
        <fullName evidence="4">NADAR family protein</fullName>
    </submittedName>
</protein>
<dbReference type="AlphaFoldDB" id="A0A3N7HLN0"/>